<evidence type="ECO:0000256" key="1">
    <source>
        <dbReference type="SAM" id="Phobius"/>
    </source>
</evidence>
<dbReference type="EMBL" id="BART01035187">
    <property type="protein sequence ID" value="GAH11896.1"/>
    <property type="molecule type" value="Genomic_DNA"/>
</dbReference>
<accession>X1CTT9</accession>
<organism evidence="2">
    <name type="scientific">marine sediment metagenome</name>
    <dbReference type="NCBI Taxonomy" id="412755"/>
    <lineage>
        <taxon>unclassified sequences</taxon>
        <taxon>metagenomes</taxon>
        <taxon>ecological metagenomes</taxon>
    </lineage>
</organism>
<feature type="non-terminal residue" evidence="2">
    <location>
        <position position="98"/>
    </location>
</feature>
<comment type="caution">
    <text evidence="2">The sequence shown here is derived from an EMBL/GenBank/DDBJ whole genome shotgun (WGS) entry which is preliminary data.</text>
</comment>
<sequence>MSFFEELKRRNVFRVGIAYLISAWVLLQVVDLVLENIQAPDWVMKVFMLAMAVGFPLAVFFAWAFEMTPEGIKKEKDVDRSQSITPTTGRKLDRSIIV</sequence>
<name>X1CTT9_9ZZZZ</name>
<keyword evidence="1" id="KW-1133">Transmembrane helix</keyword>
<reference evidence="2" key="1">
    <citation type="journal article" date="2014" name="Front. Microbiol.">
        <title>High frequency of phylogenetically diverse reductive dehalogenase-homologous genes in deep subseafloor sedimentary metagenomes.</title>
        <authorList>
            <person name="Kawai M."/>
            <person name="Futagami T."/>
            <person name="Toyoda A."/>
            <person name="Takaki Y."/>
            <person name="Nishi S."/>
            <person name="Hori S."/>
            <person name="Arai W."/>
            <person name="Tsubouchi T."/>
            <person name="Morono Y."/>
            <person name="Uchiyama I."/>
            <person name="Ito T."/>
            <person name="Fujiyama A."/>
            <person name="Inagaki F."/>
            <person name="Takami H."/>
        </authorList>
    </citation>
    <scope>NUCLEOTIDE SEQUENCE</scope>
    <source>
        <strain evidence="2">Expedition CK06-06</strain>
    </source>
</reference>
<proteinExistence type="predicted"/>
<protein>
    <recommendedName>
        <fullName evidence="3">Adenylyl cyclase</fullName>
    </recommendedName>
</protein>
<feature type="transmembrane region" description="Helical" evidence="1">
    <location>
        <begin position="12"/>
        <end position="30"/>
    </location>
</feature>
<gene>
    <name evidence="2" type="ORF">S01H4_59872</name>
</gene>
<dbReference type="AlphaFoldDB" id="X1CTT9"/>
<evidence type="ECO:0008006" key="3">
    <source>
        <dbReference type="Google" id="ProtNLM"/>
    </source>
</evidence>
<evidence type="ECO:0000313" key="2">
    <source>
        <dbReference type="EMBL" id="GAH11896.1"/>
    </source>
</evidence>
<keyword evidence="1" id="KW-0812">Transmembrane</keyword>
<feature type="transmembrane region" description="Helical" evidence="1">
    <location>
        <begin position="42"/>
        <end position="65"/>
    </location>
</feature>
<keyword evidence="1" id="KW-0472">Membrane</keyword>